<proteinExistence type="predicted"/>
<accession>A0A164P278</accession>
<feature type="region of interest" description="Disordered" evidence="1">
    <location>
        <begin position="143"/>
        <end position="284"/>
    </location>
</feature>
<evidence type="ECO:0000313" key="3">
    <source>
        <dbReference type="EMBL" id="KZS88282.1"/>
    </source>
</evidence>
<keyword evidence="2" id="KW-0812">Transmembrane</keyword>
<feature type="compositionally biased region" description="Polar residues" evidence="1">
    <location>
        <begin position="269"/>
        <end position="284"/>
    </location>
</feature>
<evidence type="ECO:0000313" key="4">
    <source>
        <dbReference type="Proteomes" id="UP000076722"/>
    </source>
</evidence>
<keyword evidence="2" id="KW-0472">Membrane</keyword>
<keyword evidence="2" id="KW-1133">Transmembrane helix</keyword>
<dbReference type="Proteomes" id="UP000076722">
    <property type="component" value="Unassembled WGS sequence"/>
</dbReference>
<feature type="compositionally biased region" description="Basic and acidic residues" evidence="1">
    <location>
        <begin position="160"/>
        <end position="180"/>
    </location>
</feature>
<sequence>MAPTAQNEFSSSLTGLSSALTSGPTFSAASSNHFSFPTATPTAVQSNESDSQSKKSGFDRSFLGVLIITGISFFLVIIWVCHRLKVQATKGRSPAQGRVTELRAEAQRSAVNTTFTSRRQNRLSTISTVSPIFSSSPWPFLLARNPAESRPPRSRPPRSGTRESRRAIVEDQGDLPRYDTAHLPPYAPDREQTGSPVEMVGMESGTQGDQDEEERHDEVPLLRGAAQIGNRGDGDSVGEDVEEDRRTYSGPAPSYHEVAQTNTPPPPSDISQLSSRTDILPTVS</sequence>
<name>A0A164P278_9AGAM</name>
<gene>
    <name evidence="3" type="ORF">SISNIDRAFT_490296</name>
</gene>
<reference evidence="3 4" key="1">
    <citation type="journal article" date="2016" name="Mol. Biol. Evol.">
        <title>Comparative Genomics of Early-Diverging Mushroom-Forming Fungi Provides Insights into the Origins of Lignocellulose Decay Capabilities.</title>
        <authorList>
            <person name="Nagy L.G."/>
            <person name="Riley R."/>
            <person name="Tritt A."/>
            <person name="Adam C."/>
            <person name="Daum C."/>
            <person name="Floudas D."/>
            <person name="Sun H."/>
            <person name="Yadav J.S."/>
            <person name="Pangilinan J."/>
            <person name="Larsson K.H."/>
            <person name="Matsuura K."/>
            <person name="Barry K."/>
            <person name="Labutti K."/>
            <person name="Kuo R."/>
            <person name="Ohm R.A."/>
            <person name="Bhattacharya S.S."/>
            <person name="Shirouzu T."/>
            <person name="Yoshinaga Y."/>
            <person name="Martin F.M."/>
            <person name="Grigoriev I.V."/>
            <person name="Hibbett D.S."/>
        </authorList>
    </citation>
    <scope>NUCLEOTIDE SEQUENCE [LARGE SCALE GENOMIC DNA]</scope>
    <source>
        <strain evidence="3 4">HHB9708</strain>
    </source>
</reference>
<evidence type="ECO:0000256" key="2">
    <source>
        <dbReference type="SAM" id="Phobius"/>
    </source>
</evidence>
<protein>
    <submittedName>
        <fullName evidence="3">Uncharacterized protein</fullName>
    </submittedName>
</protein>
<keyword evidence="4" id="KW-1185">Reference proteome</keyword>
<dbReference type="EMBL" id="KV419438">
    <property type="protein sequence ID" value="KZS88282.1"/>
    <property type="molecule type" value="Genomic_DNA"/>
</dbReference>
<evidence type="ECO:0000256" key="1">
    <source>
        <dbReference type="SAM" id="MobiDB-lite"/>
    </source>
</evidence>
<feature type="transmembrane region" description="Helical" evidence="2">
    <location>
        <begin position="62"/>
        <end position="80"/>
    </location>
</feature>
<organism evidence="3 4">
    <name type="scientific">Sistotremastrum niveocremeum HHB9708</name>
    <dbReference type="NCBI Taxonomy" id="1314777"/>
    <lineage>
        <taxon>Eukaryota</taxon>
        <taxon>Fungi</taxon>
        <taxon>Dikarya</taxon>
        <taxon>Basidiomycota</taxon>
        <taxon>Agaricomycotina</taxon>
        <taxon>Agaricomycetes</taxon>
        <taxon>Sistotremastrales</taxon>
        <taxon>Sistotremastraceae</taxon>
        <taxon>Sertulicium</taxon>
        <taxon>Sertulicium niveocremeum</taxon>
    </lineage>
</organism>
<dbReference type="AlphaFoldDB" id="A0A164P278"/>